<dbReference type="AlphaFoldDB" id="A0A174SWC8"/>
<keyword evidence="3" id="KW-0233">DNA recombination</keyword>
<feature type="domain" description="Tyr recombinase" evidence="4">
    <location>
        <begin position="210"/>
        <end position="405"/>
    </location>
</feature>
<dbReference type="CDD" id="cd01185">
    <property type="entry name" value="INTN1_C_like"/>
    <property type="match status" value="1"/>
</dbReference>
<dbReference type="InterPro" id="IPR025269">
    <property type="entry name" value="SAM-like_dom"/>
</dbReference>
<evidence type="ECO:0000256" key="2">
    <source>
        <dbReference type="ARBA" id="ARBA00023125"/>
    </source>
</evidence>
<dbReference type="PROSITE" id="PS51898">
    <property type="entry name" value="TYR_RECOMBINASE"/>
    <property type="match status" value="1"/>
</dbReference>
<reference evidence="5 8" key="2">
    <citation type="submission" date="2019-09" db="EMBL/GenBank/DDBJ databases">
        <title>In-depth cultivation of the pig gut microbiome towards novel bacterial diversity and tailored functional studies.</title>
        <authorList>
            <person name="Wylensek D."/>
            <person name="Hitch T.C.A."/>
            <person name="Clavel T."/>
        </authorList>
    </citation>
    <scope>NUCLEOTIDE SEQUENCE [LARGE SCALE GENOMIC DNA]</scope>
    <source>
        <strain evidence="5 8">WCA-389-WT-3C</strain>
    </source>
</reference>
<name>A0A174SWC8_PHOVU</name>
<dbReference type="Proteomes" id="UP000460950">
    <property type="component" value="Unassembled WGS sequence"/>
</dbReference>
<dbReference type="InterPro" id="IPR050090">
    <property type="entry name" value="Tyrosine_recombinase_XerCD"/>
</dbReference>
<organism evidence="5 8">
    <name type="scientific">Phocaeicola vulgatus</name>
    <name type="common">Bacteroides vulgatus</name>
    <dbReference type="NCBI Taxonomy" id="821"/>
    <lineage>
        <taxon>Bacteria</taxon>
        <taxon>Pseudomonadati</taxon>
        <taxon>Bacteroidota</taxon>
        <taxon>Bacteroidia</taxon>
        <taxon>Bacteroidales</taxon>
        <taxon>Bacteroidaceae</taxon>
        <taxon>Phocaeicola</taxon>
    </lineage>
</organism>
<evidence type="ECO:0000313" key="5">
    <source>
        <dbReference type="EMBL" id="MSS47172.1"/>
    </source>
</evidence>
<dbReference type="Proteomes" id="UP000266497">
    <property type="component" value="Unassembled WGS sequence"/>
</dbReference>
<dbReference type="Gene3D" id="1.10.443.10">
    <property type="entry name" value="Intergrase catalytic core"/>
    <property type="match status" value="1"/>
</dbReference>
<sequence length="413" mass="47938">MNVARIVAVIRREKLSKSTNEAPVCLRIIKDRKVMYKTLFHVSPEFWDDKNRCIKKQHPNAEILNTTINQKKAELEKETLLLTLADSSISMETIRNKINNRTSFDLFEYANKYIEQLYKDGKHATYKKYKSVVKKLRFYVGNDSLPIKSISLDFIKGYENYLMNHIGNNRNTTTVNLKALAKLVGDIYRNYDMDETGNPFRKMRFKREQTDRTFLEIEEIHKIQHLKLRARNPLYDAREVFLFECYTGIRISDILTLKWKHITDEKISIRMRKTEKLLSIPINDYVRAVLDRRRCAVENNGGKITSEKYVFNILKVDVDEVSAQDALNAISSATAVINKQLKKIAKKTGIDKNLSTHCARHSYATALLTNNIPLPVIKEMLGHSDIKVTQIYAKVVDSKRNEVVECLNKVYHG</sequence>
<dbReference type="RefSeq" id="WP_057279591.1">
    <property type="nucleotide sequence ID" value="NZ_CAXSKM010000028.1"/>
</dbReference>
<evidence type="ECO:0000313" key="7">
    <source>
        <dbReference type="Proteomes" id="UP000266497"/>
    </source>
</evidence>
<evidence type="ECO:0000256" key="1">
    <source>
        <dbReference type="ARBA" id="ARBA00008857"/>
    </source>
</evidence>
<keyword evidence="2" id="KW-0238">DNA-binding</keyword>
<dbReference type="InterPro" id="IPR035386">
    <property type="entry name" value="Arm-DNA-bind_5"/>
</dbReference>
<dbReference type="PANTHER" id="PTHR30349:SF64">
    <property type="entry name" value="PROPHAGE INTEGRASE INTD-RELATED"/>
    <property type="match status" value="1"/>
</dbReference>
<gene>
    <name evidence="6" type="ORF">DWY53_15305</name>
    <name evidence="5" type="ORF">FYJ30_02190</name>
</gene>
<dbReference type="GO" id="GO:0006310">
    <property type="term" value="P:DNA recombination"/>
    <property type="evidence" value="ECO:0007669"/>
    <property type="project" value="UniProtKB-KW"/>
</dbReference>
<dbReference type="GO" id="GO:0015074">
    <property type="term" value="P:DNA integration"/>
    <property type="evidence" value="ECO:0007669"/>
    <property type="project" value="InterPro"/>
</dbReference>
<dbReference type="Pfam" id="PF13102">
    <property type="entry name" value="Phage_int_SAM_5"/>
    <property type="match status" value="1"/>
</dbReference>
<evidence type="ECO:0000313" key="8">
    <source>
        <dbReference type="Proteomes" id="UP000460950"/>
    </source>
</evidence>
<dbReference type="InterPro" id="IPR013762">
    <property type="entry name" value="Integrase-like_cat_sf"/>
</dbReference>
<dbReference type="EMBL" id="QRUD01000046">
    <property type="protein sequence ID" value="RGR37011.1"/>
    <property type="molecule type" value="Genomic_DNA"/>
</dbReference>
<dbReference type="PANTHER" id="PTHR30349">
    <property type="entry name" value="PHAGE INTEGRASE-RELATED"/>
    <property type="match status" value="1"/>
</dbReference>
<dbReference type="Pfam" id="PF17293">
    <property type="entry name" value="Arm-DNA-bind_5"/>
    <property type="match status" value="1"/>
</dbReference>
<comment type="caution">
    <text evidence="5">The sequence shown here is derived from an EMBL/GenBank/DDBJ whole genome shotgun (WGS) entry which is preliminary data.</text>
</comment>
<dbReference type="Pfam" id="PF00589">
    <property type="entry name" value="Phage_integrase"/>
    <property type="match status" value="1"/>
</dbReference>
<dbReference type="Gene3D" id="1.10.150.130">
    <property type="match status" value="1"/>
</dbReference>
<accession>A0A174SWC8</accession>
<proteinExistence type="inferred from homology"/>
<evidence type="ECO:0000313" key="6">
    <source>
        <dbReference type="EMBL" id="RGR37011.1"/>
    </source>
</evidence>
<dbReference type="InterPro" id="IPR010998">
    <property type="entry name" value="Integrase_recombinase_N"/>
</dbReference>
<reference evidence="6 7" key="1">
    <citation type="submission" date="2018-08" db="EMBL/GenBank/DDBJ databases">
        <title>A genome reference for cultivated species of the human gut microbiota.</title>
        <authorList>
            <person name="Zou Y."/>
            <person name="Xue W."/>
            <person name="Luo G."/>
        </authorList>
    </citation>
    <scope>NUCLEOTIDE SEQUENCE [LARGE SCALE GENOMIC DNA]</scope>
    <source>
        <strain evidence="6 7">AF25-30LB</strain>
    </source>
</reference>
<evidence type="ECO:0000256" key="3">
    <source>
        <dbReference type="ARBA" id="ARBA00023172"/>
    </source>
</evidence>
<comment type="similarity">
    <text evidence="1">Belongs to the 'phage' integrase family.</text>
</comment>
<protein>
    <submittedName>
        <fullName evidence="5">Site-specific integrase</fullName>
    </submittedName>
</protein>
<dbReference type="SUPFAM" id="SSF56349">
    <property type="entry name" value="DNA breaking-rejoining enzymes"/>
    <property type="match status" value="1"/>
</dbReference>
<dbReference type="EMBL" id="VULU01000003">
    <property type="protein sequence ID" value="MSS47172.1"/>
    <property type="molecule type" value="Genomic_DNA"/>
</dbReference>
<dbReference type="InterPro" id="IPR011010">
    <property type="entry name" value="DNA_brk_join_enz"/>
</dbReference>
<dbReference type="GO" id="GO:0003677">
    <property type="term" value="F:DNA binding"/>
    <property type="evidence" value="ECO:0007669"/>
    <property type="project" value="UniProtKB-KW"/>
</dbReference>
<dbReference type="InterPro" id="IPR002104">
    <property type="entry name" value="Integrase_catalytic"/>
</dbReference>
<evidence type="ECO:0000259" key="4">
    <source>
        <dbReference type="PROSITE" id="PS51898"/>
    </source>
</evidence>